<dbReference type="FunFam" id="3.65.10.10:FF:000006">
    <property type="entry name" value="3-phosphoshikimate 1-carboxyvinyltransferase"/>
    <property type="match status" value="1"/>
</dbReference>
<dbReference type="InterPro" id="IPR001986">
    <property type="entry name" value="Enolpyruvate_Tfrase_dom"/>
</dbReference>
<comment type="function">
    <text evidence="1 10">Catalyzes the transfer of the enolpyruvyl moiety of phosphoenolpyruvate (PEP) to the 5-hydroxyl of shikimate-3-phosphate (S3P) to produce enolpyruvyl shikimate-3-phosphate and inorganic phosphate.</text>
</comment>
<evidence type="ECO:0000256" key="2">
    <source>
        <dbReference type="ARBA" id="ARBA00004811"/>
    </source>
</evidence>
<feature type="binding site" evidence="10">
    <location>
        <position position="681"/>
    </location>
    <ligand>
        <name>3-phosphoshikimate</name>
        <dbReference type="ChEBI" id="CHEBI:145989"/>
    </ligand>
</feature>
<sequence length="811" mass="85533">MARRDLPSRVLIVGLGLIGGSLAAALRAAGFGAAEGRTAGFGAAEDRTAGFGAAEGRTAGFGAAEDRTAGFGAAEDRTAGFGAAEKRAEILACDPDAEEIARGVELGLIDRGDTRLTSLLDGVDLVVLAVPVLAMREVMAELAAGLGRAAANLVITDVGSTKGAIREAAVAAFGELPANLVLGHPIAGSEKSGVAAANPELYAGHKVILTPEPGTDSDAVARVRVLWETAGAEVLEMDVERHDEVLARTSHLPHLLAFSLVDTLARQDERLEIFRYAAGGFRDFTRIAGSDPVMWRDIFVANRDAVLHALDDFEDGVARLREAVERGDTDAMLATFDRASHARHYFDSLLNQTSYQAEYQMQAQDQLRYRVSPGGGVSGRIRVPGDKSISHRSIMLGALAEGVTEVSGFLEGEDSLATLQAFREMGVAIEGPHQGRVTVHGVGLHGLKAPAGPLYVGNAGTAMRLFAGLLAGQAFDTELTGDVSLTKRPMGRVADPLREMGAVIETAEGGRPPLRIKGGQPLKGIDYDMPMASAQVKSCLLLAGLYAEGETRVREPAPTRDHTERMLNGFGYKVERQGDTCWLQGGGELAAAPIDVPSDISSATFFLVAAAITPGADLVLEHVGINPTRIGVINILQQMGADLRLENQREVGGEPVADLHIRYAPLKGIDIPVDQVPLAIDEFPALFVAAANAEGTTRLREAAELRVKESDRLKAMADGLAVLGVENRLYEDGIDIVGRAEGQGGDGPSYGGGRIDSLGDHRIAMAFSVAALRASDEIVIDDCANVATSFPGFVTLARRVGLSLEEEREAS</sequence>
<dbReference type="GO" id="GO:0070403">
    <property type="term" value="F:NAD+ binding"/>
    <property type="evidence" value="ECO:0007669"/>
    <property type="project" value="InterPro"/>
</dbReference>
<evidence type="ECO:0000256" key="1">
    <source>
        <dbReference type="ARBA" id="ARBA00002174"/>
    </source>
</evidence>
<feature type="binding site" evidence="10">
    <location>
        <position position="392"/>
    </location>
    <ligand>
        <name>3-phosphoshikimate</name>
        <dbReference type="ChEBI" id="CHEBI:145989"/>
    </ligand>
</feature>
<protein>
    <recommendedName>
        <fullName evidence="10">3-phosphoshikimate 1-carboxyvinyltransferase</fullName>
        <ecNumber evidence="10">2.5.1.19</ecNumber>
    </recommendedName>
    <alternativeName>
        <fullName evidence="10">5-enolpyruvylshikimate-3-phosphate synthase</fullName>
        <shortName evidence="10">EPSP synthase</shortName>
        <shortName evidence="10">EPSPS</shortName>
    </alternativeName>
</protein>
<dbReference type="NCBIfam" id="NF011381">
    <property type="entry name" value="PRK14806.1"/>
    <property type="match status" value="1"/>
</dbReference>
<comment type="pathway">
    <text evidence="2 10">Metabolic intermediate biosynthesis; chorismate biosynthesis; chorismate from D-erythrose 4-phosphate and phosphoenolpyruvate: step 6/7.</text>
</comment>
<comment type="catalytic activity">
    <reaction evidence="9">
        <text>3-phosphoshikimate + phosphoenolpyruvate = 5-O-(1-carboxyvinyl)-3-phosphoshikimate + phosphate</text>
        <dbReference type="Rhea" id="RHEA:21256"/>
        <dbReference type="ChEBI" id="CHEBI:43474"/>
        <dbReference type="ChEBI" id="CHEBI:57701"/>
        <dbReference type="ChEBI" id="CHEBI:58702"/>
        <dbReference type="ChEBI" id="CHEBI:145989"/>
        <dbReference type="EC" id="2.5.1.19"/>
    </reaction>
    <physiologicalReaction direction="left-to-right" evidence="9">
        <dbReference type="Rhea" id="RHEA:21257"/>
    </physiologicalReaction>
</comment>
<accession>A0A7W5BZI4</accession>
<dbReference type="InterPro" id="IPR003099">
    <property type="entry name" value="Prephen_DH"/>
</dbReference>
<dbReference type="PROSITE" id="PS51176">
    <property type="entry name" value="PDH_ADH"/>
    <property type="match status" value="1"/>
</dbReference>
<dbReference type="GO" id="GO:0004665">
    <property type="term" value="F:prephenate dehydrogenase (NADP+) activity"/>
    <property type="evidence" value="ECO:0007669"/>
    <property type="project" value="InterPro"/>
</dbReference>
<dbReference type="GO" id="GO:0006571">
    <property type="term" value="P:tyrosine biosynthetic process"/>
    <property type="evidence" value="ECO:0007669"/>
    <property type="project" value="InterPro"/>
</dbReference>
<feature type="binding site" evidence="10">
    <location>
        <position position="488"/>
    </location>
    <ligand>
        <name>phosphoenolpyruvate</name>
        <dbReference type="ChEBI" id="CHEBI:58702"/>
    </ligand>
</feature>
<dbReference type="SUPFAM" id="SSF51735">
    <property type="entry name" value="NAD(P)-binding Rossmann-fold domains"/>
    <property type="match status" value="1"/>
</dbReference>
<dbReference type="GO" id="GO:0009423">
    <property type="term" value="P:chorismate biosynthetic process"/>
    <property type="evidence" value="ECO:0007669"/>
    <property type="project" value="UniProtKB-UniRule"/>
</dbReference>
<comment type="caution">
    <text evidence="10">Lacks conserved residue(s) required for the propagation of feature annotation.</text>
</comment>
<keyword evidence="5 10" id="KW-0028">Amino-acid biosynthesis</keyword>
<dbReference type="NCBIfam" id="TIGR01356">
    <property type="entry name" value="aroA"/>
    <property type="match status" value="1"/>
</dbReference>
<dbReference type="CDD" id="cd01556">
    <property type="entry name" value="EPSP_synthase"/>
    <property type="match status" value="1"/>
</dbReference>
<dbReference type="GO" id="GO:0005737">
    <property type="term" value="C:cytoplasm"/>
    <property type="evidence" value="ECO:0007669"/>
    <property type="project" value="UniProtKB-SubCell"/>
</dbReference>
<evidence type="ECO:0000256" key="6">
    <source>
        <dbReference type="ARBA" id="ARBA00022679"/>
    </source>
</evidence>
<dbReference type="InterPro" id="IPR036968">
    <property type="entry name" value="Enolpyruvate_Tfrase_sf"/>
</dbReference>
<keyword evidence="7" id="KW-0560">Oxidoreductase</keyword>
<keyword evidence="4 10" id="KW-0963">Cytoplasm</keyword>
<dbReference type="EMBL" id="JACHXM010000016">
    <property type="protein sequence ID" value="MBB3142060.1"/>
    <property type="molecule type" value="Genomic_DNA"/>
</dbReference>
<dbReference type="Gene3D" id="3.65.10.10">
    <property type="entry name" value="Enolpyruvate transferase domain"/>
    <property type="match status" value="2"/>
</dbReference>
<feature type="binding site" evidence="10">
    <location>
        <position position="387"/>
    </location>
    <ligand>
        <name>3-phosphoshikimate</name>
        <dbReference type="ChEBI" id="CHEBI:145989"/>
    </ligand>
</feature>
<dbReference type="Pfam" id="PF00275">
    <property type="entry name" value="EPSP_synthase"/>
    <property type="match status" value="1"/>
</dbReference>
<feature type="domain" description="Prephenate/arogenate dehydrogenase" evidence="11">
    <location>
        <begin position="8"/>
        <end position="354"/>
    </location>
</feature>
<dbReference type="GO" id="GO:0003866">
    <property type="term" value="F:3-phosphoshikimate 1-carboxyvinyltransferase activity"/>
    <property type="evidence" value="ECO:0007669"/>
    <property type="project" value="UniProtKB-UniRule"/>
</dbReference>
<evidence type="ECO:0000256" key="7">
    <source>
        <dbReference type="ARBA" id="ARBA00023002"/>
    </source>
</evidence>
<dbReference type="GO" id="GO:0008977">
    <property type="term" value="F:prephenate dehydrogenase (NAD+) activity"/>
    <property type="evidence" value="ECO:0007669"/>
    <property type="project" value="InterPro"/>
</dbReference>
<dbReference type="PROSITE" id="PS00104">
    <property type="entry name" value="EPSP_SYNTHASE_1"/>
    <property type="match status" value="1"/>
</dbReference>
<evidence type="ECO:0000256" key="8">
    <source>
        <dbReference type="ARBA" id="ARBA00023141"/>
    </source>
</evidence>
<feature type="binding site" evidence="10">
    <location>
        <position position="533"/>
    </location>
    <ligand>
        <name>3-phosphoshikimate</name>
        <dbReference type="ChEBI" id="CHEBI:145989"/>
    </ligand>
</feature>
<dbReference type="PANTHER" id="PTHR21090">
    <property type="entry name" value="AROM/DEHYDROQUINATE SYNTHASE"/>
    <property type="match status" value="1"/>
</dbReference>
<evidence type="ECO:0000256" key="3">
    <source>
        <dbReference type="ARBA" id="ARBA00009948"/>
    </source>
</evidence>
<feature type="binding site" evidence="10">
    <location>
        <position position="460"/>
    </location>
    <ligand>
        <name>phosphoenolpyruvate</name>
        <dbReference type="ChEBI" id="CHEBI:58702"/>
    </ligand>
</feature>
<gene>
    <name evidence="10" type="primary">aroA</name>
    <name evidence="12" type="ORF">FHR96_002945</name>
</gene>
<dbReference type="InterPro" id="IPR046826">
    <property type="entry name" value="PDH_N"/>
</dbReference>
<dbReference type="AlphaFoldDB" id="A0A7W5BZI4"/>
<feature type="binding site" evidence="10">
    <location>
        <position position="535"/>
    </location>
    <ligand>
        <name>3-phosphoshikimate</name>
        <dbReference type="ChEBI" id="CHEBI:145989"/>
    </ligand>
</feature>
<comment type="caution">
    <text evidence="12">The sequence shown here is derived from an EMBL/GenBank/DDBJ whole genome shotgun (WGS) entry which is preliminary data.</text>
</comment>
<feature type="binding site" evidence="10">
    <location>
        <position position="535"/>
    </location>
    <ligand>
        <name>phosphoenolpyruvate</name>
        <dbReference type="ChEBI" id="CHEBI:58702"/>
    </ligand>
</feature>
<dbReference type="InterPro" id="IPR023193">
    <property type="entry name" value="EPSP_synthase_CS"/>
</dbReference>
<feature type="binding site" evidence="10">
    <location>
        <position position="387"/>
    </location>
    <ligand>
        <name>phosphoenolpyruvate</name>
        <dbReference type="ChEBI" id="CHEBI:58702"/>
    </ligand>
</feature>
<evidence type="ECO:0000256" key="5">
    <source>
        <dbReference type="ARBA" id="ARBA00022605"/>
    </source>
</evidence>
<evidence type="ECO:0000313" key="13">
    <source>
        <dbReference type="Proteomes" id="UP000525987"/>
    </source>
</evidence>
<feature type="binding site" evidence="10">
    <location>
        <position position="708"/>
    </location>
    <ligand>
        <name>3-phosphoshikimate</name>
        <dbReference type="ChEBI" id="CHEBI:145989"/>
    </ligand>
</feature>
<feature type="binding site" evidence="10">
    <location>
        <position position="388"/>
    </location>
    <ligand>
        <name>3-phosphoshikimate</name>
        <dbReference type="ChEBI" id="CHEBI:145989"/>
    </ligand>
</feature>
<comment type="similarity">
    <text evidence="3 10">Belongs to the EPSP synthase family.</text>
</comment>
<dbReference type="PANTHER" id="PTHR21090:SF5">
    <property type="entry name" value="PENTAFUNCTIONAL AROM POLYPEPTIDE"/>
    <property type="match status" value="1"/>
</dbReference>
<dbReference type="InterPro" id="IPR013792">
    <property type="entry name" value="RNA3'P_cycl/enolpyr_Trfase_a/b"/>
</dbReference>
<dbReference type="InterPro" id="IPR036291">
    <property type="entry name" value="NAD(P)-bd_dom_sf"/>
</dbReference>
<comment type="subunit">
    <text evidence="10">Monomer.</text>
</comment>
<dbReference type="InterPro" id="IPR006264">
    <property type="entry name" value="EPSP_synthase"/>
</dbReference>
<feature type="binding site" evidence="10">
    <location>
        <position position="762"/>
    </location>
    <ligand>
        <name>phosphoenolpyruvate</name>
        <dbReference type="ChEBI" id="CHEBI:58702"/>
    </ligand>
</feature>
<dbReference type="UniPathway" id="UPA00053">
    <property type="reaction ID" value="UER00089"/>
</dbReference>
<dbReference type="Pfam" id="PF02153">
    <property type="entry name" value="PDH_N"/>
    <property type="match status" value="1"/>
</dbReference>
<dbReference type="SUPFAM" id="SSF55205">
    <property type="entry name" value="EPT/RTPC-like"/>
    <property type="match status" value="1"/>
</dbReference>
<evidence type="ECO:0000256" key="9">
    <source>
        <dbReference type="ARBA" id="ARBA00044633"/>
    </source>
</evidence>
<dbReference type="SUPFAM" id="SSF48179">
    <property type="entry name" value="6-phosphogluconate dehydrogenase C-terminal domain-like"/>
    <property type="match status" value="1"/>
</dbReference>
<dbReference type="FunFam" id="3.65.10.10:FF:000005">
    <property type="entry name" value="3-phosphoshikimate 1-carboxyvinyltransferase"/>
    <property type="match status" value="1"/>
</dbReference>
<dbReference type="EC" id="2.5.1.19" evidence="10"/>
<comment type="subcellular location">
    <subcellularLocation>
        <location evidence="10">Cytoplasm</location>
    </subcellularLocation>
</comment>
<feature type="active site" description="Proton acceptor" evidence="10">
    <location>
        <position position="681"/>
    </location>
</feature>
<dbReference type="Gene3D" id="3.40.50.720">
    <property type="entry name" value="NAD(P)-binding Rossmann-like Domain"/>
    <property type="match status" value="1"/>
</dbReference>
<feature type="binding site" evidence="10">
    <location>
        <position position="712"/>
    </location>
    <ligand>
        <name>phosphoenolpyruvate</name>
        <dbReference type="ChEBI" id="CHEBI:58702"/>
    </ligand>
</feature>
<name>A0A7W5BZI4_9GAMM</name>
<dbReference type="FunFam" id="1.10.3660.10:FF:000003">
    <property type="entry name" value="Prephenate dehydrogenase"/>
    <property type="match status" value="1"/>
</dbReference>
<evidence type="ECO:0000256" key="10">
    <source>
        <dbReference type="HAMAP-Rule" id="MF_00210"/>
    </source>
</evidence>
<keyword evidence="13" id="KW-1185">Reference proteome</keyword>
<dbReference type="PROSITE" id="PS00885">
    <property type="entry name" value="EPSP_SYNTHASE_2"/>
    <property type="match status" value="1"/>
</dbReference>
<dbReference type="Pfam" id="PF20463">
    <property type="entry name" value="PDH_C"/>
    <property type="match status" value="1"/>
</dbReference>
<keyword evidence="8 10" id="KW-0057">Aromatic amino acid biosynthesis</keyword>
<dbReference type="HAMAP" id="MF_00210">
    <property type="entry name" value="EPSP_synth"/>
    <property type="match status" value="1"/>
</dbReference>
<evidence type="ECO:0000313" key="12">
    <source>
        <dbReference type="EMBL" id="MBB3142060.1"/>
    </source>
</evidence>
<dbReference type="InterPro" id="IPR008927">
    <property type="entry name" value="6-PGluconate_DH-like_C_sf"/>
</dbReference>
<dbReference type="Gene3D" id="1.10.3660.10">
    <property type="entry name" value="6-phosphogluconate dehydrogenase C-terminal like domain"/>
    <property type="match status" value="1"/>
</dbReference>
<evidence type="ECO:0000259" key="11">
    <source>
        <dbReference type="PROSITE" id="PS51176"/>
    </source>
</evidence>
<dbReference type="Proteomes" id="UP000525987">
    <property type="component" value="Unassembled WGS sequence"/>
</dbReference>
<reference evidence="12 13" key="1">
    <citation type="submission" date="2020-08" db="EMBL/GenBank/DDBJ databases">
        <title>Genomic Encyclopedia of Type Strains, Phase III (KMG-III): the genomes of soil and plant-associated and newly described type strains.</title>
        <authorList>
            <person name="Whitman W."/>
        </authorList>
    </citation>
    <scope>NUCLEOTIDE SEQUENCE [LARGE SCALE GENOMIC DNA]</scope>
    <source>
        <strain evidence="12 13">CECT 5995</strain>
    </source>
</reference>
<dbReference type="RefSeq" id="WP_183388410.1">
    <property type="nucleotide sequence ID" value="NZ_JACHXM010000016.1"/>
</dbReference>
<dbReference type="InterPro" id="IPR046825">
    <property type="entry name" value="PDH_C"/>
</dbReference>
<proteinExistence type="inferred from homology"/>
<keyword evidence="6 10" id="KW-0808">Transferase</keyword>
<evidence type="ECO:0000256" key="4">
    <source>
        <dbReference type="ARBA" id="ARBA00022490"/>
    </source>
</evidence>
<organism evidence="12 13">
    <name type="scientific">Halomonas organivorans</name>
    <dbReference type="NCBI Taxonomy" id="257772"/>
    <lineage>
        <taxon>Bacteria</taxon>
        <taxon>Pseudomonadati</taxon>
        <taxon>Pseudomonadota</taxon>
        <taxon>Gammaproteobacteria</taxon>
        <taxon>Oceanospirillales</taxon>
        <taxon>Halomonadaceae</taxon>
        <taxon>Halomonas</taxon>
    </lineage>
</organism>